<dbReference type="GO" id="GO:0003677">
    <property type="term" value="F:DNA binding"/>
    <property type="evidence" value="ECO:0000318"/>
    <property type="project" value="GO_Central"/>
</dbReference>
<dbReference type="PROSITE" id="PS51253">
    <property type="entry name" value="HTH_CENPB"/>
    <property type="match status" value="1"/>
</dbReference>
<dbReference type="InParanoid" id="Q5B2J7"/>
<accession>C8VFB1</accession>
<proteinExistence type="predicted"/>
<feature type="compositionally biased region" description="Basic and acidic residues" evidence="2">
    <location>
        <begin position="494"/>
        <end position="525"/>
    </location>
</feature>
<dbReference type="GO" id="GO:0005634">
    <property type="term" value="C:nucleus"/>
    <property type="evidence" value="ECO:0000318"/>
    <property type="project" value="GO_Central"/>
</dbReference>
<keyword evidence="5" id="KW-1185">Reference proteome</keyword>
<evidence type="ECO:0000259" key="3">
    <source>
        <dbReference type="PROSITE" id="PS51253"/>
    </source>
</evidence>
<feature type="region of interest" description="Disordered" evidence="2">
    <location>
        <begin position="458"/>
        <end position="605"/>
    </location>
</feature>
<protein>
    <recommendedName>
        <fullName evidence="3">HTH CENPB-type domain-containing protein</fullName>
    </recommendedName>
</protein>
<reference evidence="5" key="1">
    <citation type="journal article" date="2005" name="Nature">
        <title>Sequencing of Aspergillus nidulans and comparative analysis with A. fumigatus and A. oryzae.</title>
        <authorList>
            <person name="Galagan J.E."/>
            <person name="Calvo S.E."/>
            <person name="Cuomo C."/>
            <person name="Ma L.J."/>
            <person name="Wortman J.R."/>
            <person name="Batzoglou S."/>
            <person name="Lee S.I."/>
            <person name="Basturkmen M."/>
            <person name="Spevak C.C."/>
            <person name="Clutterbuck J."/>
            <person name="Kapitonov V."/>
            <person name="Jurka J."/>
            <person name="Scazzocchio C."/>
            <person name="Farman M."/>
            <person name="Butler J."/>
            <person name="Purcell S."/>
            <person name="Harris S."/>
            <person name="Braus G.H."/>
            <person name="Draht O."/>
            <person name="Busch S."/>
            <person name="D'Enfert C."/>
            <person name="Bouchier C."/>
            <person name="Goldman G.H."/>
            <person name="Bell-Pedersen D."/>
            <person name="Griffiths-Jones S."/>
            <person name="Doonan J.H."/>
            <person name="Yu J."/>
            <person name="Vienken K."/>
            <person name="Pain A."/>
            <person name="Freitag M."/>
            <person name="Selker E.U."/>
            <person name="Archer D.B."/>
            <person name="Penalva M.A."/>
            <person name="Oakley B.R."/>
            <person name="Momany M."/>
            <person name="Tanaka T."/>
            <person name="Kumagai T."/>
            <person name="Asai K."/>
            <person name="Machida M."/>
            <person name="Nierman W.C."/>
            <person name="Denning D.W."/>
            <person name="Caddick M."/>
            <person name="Hynes M."/>
            <person name="Paoletti M."/>
            <person name="Fischer R."/>
            <person name="Miller B."/>
            <person name="Dyer P."/>
            <person name="Sachs M.S."/>
            <person name="Osmani S.A."/>
            <person name="Birren B.W."/>
        </authorList>
    </citation>
    <scope>NUCLEOTIDE SEQUENCE [LARGE SCALE GENOMIC DNA]</scope>
    <source>
        <strain evidence="5">FGSC A4 / ATCC 38163 / CBS 112.46 / NRRL 194 / M139</strain>
    </source>
</reference>
<sequence>MASMESALAAIESIKPGERFSYAKIAEQYGVSRTTLSRRHRGVQGSKKAQYAKQQLLNPQQEDELIKYIDKQSEKGLAASRQMIENFARESAQKEPGANWVSRFQRRHQSKFMSVCTTGSDSSHREDETTFKYSQYFALLRRKLDEYKVQPEDTYNVDEKEFLIGIGSKNKRIFSKESHEIGSFKKHLHDGDCERITAIPCICADGSKLPPGLVYQSASSKIQDTWLQDFNPEYHNCFFTSSPSGWTNDDVCLAWLRDVFDRETKPKARGRWRLLLLDGYGSFVTMKFLDYCEENKILLATYPPHSTHTLQPLDVGIISPLSEAYDDEVEAFLHASQGLNAVTEREFFGLFCKAWNKAVSQANVENSWRATGLVPWNPDVVLARFKENAAQKTSPSESTRAILRGEDWRNIERLLKQANVDVQNENTEKLSLTIHHLSTEKIMLKARCKDLEDALANEKKKQKRGESPIFQSQAAESGNTVFYSPRKTQQARNLQKEKDKAIQQAEAAKEKAKLRGQQDKEEKQQNAKKRRRRRRIKASGKQIRLQEEEEKKRQRKHQNEETWIAEESEIQPQDDIVTAKEGKPKSPAAPKRPKKQNPSPKHLMLPKGVTAIKGLLRREYYRVSCVV</sequence>
<dbReference type="SMART" id="SM00674">
    <property type="entry name" value="CENPB"/>
    <property type="match status" value="1"/>
</dbReference>
<feature type="compositionally biased region" description="Basic and acidic residues" evidence="2">
    <location>
        <begin position="544"/>
        <end position="560"/>
    </location>
</feature>
<dbReference type="OMA" id="PTENRIC"/>
<dbReference type="EMBL" id="BN001305">
    <property type="protein sequence ID" value="CBF81135.1"/>
    <property type="molecule type" value="Genomic_DNA"/>
</dbReference>
<evidence type="ECO:0000313" key="4">
    <source>
        <dbReference type="EMBL" id="CBF81135.1"/>
    </source>
</evidence>
<dbReference type="PANTHER" id="PTHR19303">
    <property type="entry name" value="TRANSPOSON"/>
    <property type="match status" value="1"/>
</dbReference>
<evidence type="ECO:0000256" key="2">
    <source>
        <dbReference type="SAM" id="MobiDB-lite"/>
    </source>
</evidence>
<gene>
    <name evidence="4" type="ORF">ANIA_05233</name>
</gene>
<reference evidence="5" key="2">
    <citation type="journal article" date="2009" name="Fungal Genet. Biol.">
        <title>The 2008 update of the Aspergillus nidulans genome annotation: a community effort.</title>
        <authorList>
            <person name="Wortman J.R."/>
            <person name="Gilsenan J.M."/>
            <person name="Joardar V."/>
            <person name="Deegan J."/>
            <person name="Clutterbuck J."/>
            <person name="Andersen M.R."/>
            <person name="Archer D."/>
            <person name="Bencina M."/>
            <person name="Braus G."/>
            <person name="Coutinho P."/>
            <person name="von Dohren H."/>
            <person name="Doonan J."/>
            <person name="Driessen A.J."/>
            <person name="Durek P."/>
            <person name="Espeso E."/>
            <person name="Fekete E."/>
            <person name="Flipphi M."/>
            <person name="Estrada C.G."/>
            <person name="Geysens S."/>
            <person name="Goldman G."/>
            <person name="de Groot P.W."/>
            <person name="Hansen K."/>
            <person name="Harris S.D."/>
            <person name="Heinekamp T."/>
            <person name="Helmstaedt K."/>
            <person name="Henrissat B."/>
            <person name="Hofmann G."/>
            <person name="Homan T."/>
            <person name="Horio T."/>
            <person name="Horiuchi H."/>
            <person name="James S."/>
            <person name="Jones M."/>
            <person name="Karaffa L."/>
            <person name="Karanyi Z."/>
            <person name="Kato M."/>
            <person name="Keller N."/>
            <person name="Kelly D.E."/>
            <person name="Kiel J.A."/>
            <person name="Kim J.M."/>
            <person name="van der Klei I.J."/>
            <person name="Klis F.M."/>
            <person name="Kovalchuk A."/>
            <person name="Krasevec N."/>
            <person name="Kubicek C.P."/>
            <person name="Liu B."/>
            <person name="Maccabe A."/>
            <person name="Meyer V."/>
            <person name="Mirabito P."/>
            <person name="Miskei M."/>
            <person name="Mos M."/>
            <person name="Mullins J."/>
            <person name="Nelson D.R."/>
            <person name="Nielsen J."/>
            <person name="Oakley B.R."/>
            <person name="Osmani S.A."/>
            <person name="Pakula T."/>
            <person name="Paszewski A."/>
            <person name="Paulsen I."/>
            <person name="Pilsyk S."/>
            <person name="Pocsi I."/>
            <person name="Punt P.J."/>
            <person name="Ram A.F."/>
            <person name="Ren Q."/>
            <person name="Robellet X."/>
            <person name="Robson G."/>
            <person name="Seiboth B."/>
            <person name="van Solingen P."/>
            <person name="Specht T."/>
            <person name="Sun J."/>
            <person name="Taheri-Talesh N."/>
            <person name="Takeshita N."/>
            <person name="Ussery D."/>
            <person name="vanKuyk P.A."/>
            <person name="Visser H."/>
            <person name="van de Vondervoort P.J."/>
            <person name="de Vries R.P."/>
            <person name="Walton J."/>
            <person name="Xiang X."/>
            <person name="Xiong Y."/>
            <person name="Zeng A.P."/>
            <person name="Brandt B.W."/>
            <person name="Cornell M.J."/>
            <person name="van den Hondel C.A."/>
            <person name="Visser J."/>
            <person name="Oliver S.G."/>
            <person name="Turner G."/>
        </authorList>
    </citation>
    <scope>GENOME REANNOTATION</scope>
    <source>
        <strain evidence="5">FGSC A4 / ATCC 38163 / CBS 112.46 / NRRL 194 / M139</strain>
    </source>
</reference>
<name>Q5B2J7_EMENI</name>
<dbReference type="GeneID" id="2871525"/>
<dbReference type="InterPro" id="IPR006600">
    <property type="entry name" value="HTH_CenpB_DNA-bd_dom"/>
</dbReference>
<dbReference type="Pfam" id="PF03221">
    <property type="entry name" value="HTH_Tnp_Tc5"/>
    <property type="match status" value="1"/>
</dbReference>
<keyword evidence="1" id="KW-0238">DNA-binding</keyword>
<dbReference type="RefSeq" id="XP_662837.1">
    <property type="nucleotide sequence ID" value="XM_657745.1"/>
</dbReference>
<accession>Q5B2J7</accession>
<dbReference type="VEuPathDB" id="FungiDB:AN5233"/>
<dbReference type="PANTHER" id="PTHR19303:SF74">
    <property type="entry name" value="POGO TRANSPOSABLE ELEMENT WITH KRAB DOMAIN"/>
    <property type="match status" value="1"/>
</dbReference>
<dbReference type="InterPro" id="IPR050863">
    <property type="entry name" value="CenT-Element_Derived"/>
</dbReference>
<dbReference type="Proteomes" id="UP000000560">
    <property type="component" value="Chromosome V"/>
</dbReference>
<dbReference type="InterPro" id="IPR004875">
    <property type="entry name" value="DDE_SF_endonuclease_dom"/>
</dbReference>
<dbReference type="KEGG" id="ani:ANIA_05233"/>
<dbReference type="OrthoDB" id="4503213at2759"/>
<feature type="compositionally biased region" description="Basic residues" evidence="2">
    <location>
        <begin position="526"/>
        <end position="538"/>
    </location>
</feature>
<dbReference type="eggNOG" id="KOG3105">
    <property type="taxonomic scope" value="Eukaryota"/>
</dbReference>
<dbReference type="HOGENOM" id="CLU_013929_6_2_1"/>
<feature type="domain" description="HTH CENPB-type" evidence="3">
    <location>
        <begin position="49"/>
        <end position="114"/>
    </location>
</feature>
<dbReference type="Pfam" id="PF03184">
    <property type="entry name" value="DDE_1"/>
    <property type="match status" value="1"/>
</dbReference>
<feature type="compositionally biased region" description="Polar residues" evidence="2">
    <location>
        <begin position="469"/>
        <end position="493"/>
    </location>
</feature>
<evidence type="ECO:0000256" key="1">
    <source>
        <dbReference type="ARBA" id="ARBA00023125"/>
    </source>
</evidence>
<dbReference type="AlphaFoldDB" id="Q5B2J7"/>
<evidence type="ECO:0000313" key="5">
    <source>
        <dbReference type="Proteomes" id="UP000000560"/>
    </source>
</evidence>
<organism evidence="4 5">
    <name type="scientific">Emericella nidulans (strain FGSC A4 / ATCC 38163 / CBS 112.46 / NRRL 194 / M139)</name>
    <name type="common">Aspergillus nidulans</name>
    <dbReference type="NCBI Taxonomy" id="227321"/>
    <lineage>
        <taxon>Eukaryota</taxon>
        <taxon>Fungi</taxon>
        <taxon>Dikarya</taxon>
        <taxon>Ascomycota</taxon>
        <taxon>Pezizomycotina</taxon>
        <taxon>Eurotiomycetes</taxon>
        <taxon>Eurotiomycetidae</taxon>
        <taxon>Eurotiales</taxon>
        <taxon>Aspergillaceae</taxon>
        <taxon>Aspergillus</taxon>
        <taxon>Aspergillus subgen. Nidulantes</taxon>
    </lineage>
</organism>